<dbReference type="PANTHER" id="PTHR30629">
    <property type="entry name" value="PROPHAGE INTEGRASE"/>
    <property type="match status" value="1"/>
</dbReference>
<dbReference type="InterPro" id="IPR053876">
    <property type="entry name" value="Phage_int_M"/>
</dbReference>
<dbReference type="InterPro" id="IPR011010">
    <property type="entry name" value="DNA_brk_join_enz"/>
</dbReference>
<keyword evidence="2" id="KW-0229">DNA integration</keyword>
<evidence type="ECO:0000256" key="3">
    <source>
        <dbReference type="ARBA" id="ARBA00023125"/>
    </source>
</evidence>
<keyword evidence="7" id="KW-1185">Reference proteome</keyword>
<dbReference type="Proteomes" id="UP001320148">
    <property type="component" value="Chromosome"/>
</dbReference>
<dbReference type="PROSITE" id="PS51900">
    <property type="entry name" value="CB"/>
    <property type="match status" value="1"/>
</dbReference>
<accession>A0ABN6F6X8</accession>
<dbReference type="Gene3D" id="3.30.160.390">
    <property type="entry name" value="Integrase, DNA-binding domain"/>
    <property type="match status" value="1"/>
</dbReference>
<evidence type="ECO:0000313" key="6">
    <source>
        <dbReference type="EMBL" id="BCS97440.1"/>
    </source>
</evidence>
<dbReference type="Gene3D" id="1.10.150.130">
    <property type="match status" value="1"/>
</dbReference>
<name>A0ABN6F6X8_9BACT</name>
<dbReference type="Pfam" id="PF13356">
    <property type="entry name" value="Arm-DNA-bind_3"/>
    <property type="match status" value="1"/>
</dbReference>
<dbReference type="EMBL" id="AP024488">
    <property type="protein sequence ID" value="BCS97440.1"/>
    <property type="molecule type" value="Genomic_DNA"/>
</dbReference>
<proteinExistence type="inferred from homology"/>
<keyword evidence="3 4" id="KW-0238">DNA-binding</keyword>
<sequence>MNYRFGGKQKTLALGVYPEVSLKEAREQRDEARKRIRNDIDPQELKKAAQTAQVEAVTHSFEAVVLEWFTKNTDVWTQGHARTIIRRLELNVFPWLGARPIASIKAPDLLAVLRRVEERGARETAHRVKQICGQVYRYAIATGRAEIDPGAGLHGALAPAKSKRMATITDPQKIGALLWAMDGYEGRLITRCALRLAPLVFVRPGELYS</sequence>
<dbReference type="SUPFAM" id="SSF56349">
    <property type="entry name" value="DNA breaking-rejoining enzymes"/>
    <property type="match status" value="1"/>
</dbReference>
<dbReference type="Pfam" id="PF22022">
    <property type="entry name" value="Phage_int_M"/>
    <property type="match status" value="1"/>
</dbReference>
<gene>
    <name evidence="6" type="ORF">DSLASN_30720</name>
</gene>
<dbReference type="InterPro" id="IPR010998">
    <property type="entry name" value="Integrase_recombinase_N"/>
</dbReference>
<feature type="domain" description="Core-binding (CB)" evidence="5">
    <location>
        <begin position="59"/>
        <end position="140"/>
    </location>
</feature>
<dbReference type="InterPro" id="IPR050808">
    <property type="entry name" value="Phage_Integrase"/>
</dbReference>
<organism evidence="6 7">
    <name type="scientific">Desulfoluna limicola</name>
    <dbReference type="NCBI Taxonomy" id="2810562"/>
    <lineage>
        <taxon>Bacteria</taxon>
        <taxon>Pseudomonadati</taxon>
        <taxon>Thermodesulfobacteriota</taxon>
        <taxon>Desulfobacteria</taxon>
        <taxon>Desulfobacterales</taxon>
        <taxon>Desulfolunaceae</taxon>
        <taxon>Desulfoluna</taxon>
    </lineage>
</organism>
<evidence type="ECO:0000259" key="5">
    <source>
        <dbReference type="PROSITE" id="PS51900"/>
    </source>
</evidence>
<protein>
    <recommendedName>
        <fullName evidence="5">Core-binding (CB) domain-containing protein</fullName>
    </recommendedName>
</protein>
<evidence type="ECO:0000256" key="1">
    <source>
        <dbReference type="ARBA" id="ARBA00008857"/>
    </source>
</evidence>
<evidence type="ECO:0000256" key="4">
    <source>
        <dbReference type="PROSITE-ProRule" id="PRU01248"/>
    </source>
</evidence>
<reference evidence="6 7" key="1">
    <citation type="submission" date="2021-02" db="EMBL/GenBank/DDBJ databases">
        <title>Complete genome of Desulfoluna sp. strain ASN36.</title>
        <authorList>
            <person name="Takahashi A."/>
            <person name="Kojima H."/>
            <person name="Fukui M."/>
        </authorList>
    </citation>
    <scope>NUCLEOTIDE SEQUENCE [LARGE SCALE GENOMIC DNA]</scope>
    <source>
        <strain evidence="6 7">ASN36</strain>
    </source>
</reference>
<comment type="similarity">
    <text evidence="1">Belongs to the 'phage' integrase family.</text>
</comment>
<dbReference type="InterPro" id="IPR025166">
    <property type="entry name" value="Integrase_DNA_bind_dom"/>
</dbReference>
<dbReference type="InterPro" id="IPR044068">
    <property type="entry name" value="CB"/>
</dbReference>
<dbReference type="InterPro" id="IPR038488">
    <property type="entry name" value="Integrase_DNA-bd_sf"/>
</dbReference>
<dbReference type="PANTHER" id="PTHR30629:SF2">
    <property type="entry name" value="PROPHAGE INTEGRASE INTS-RELATED"/>
    <property type="match status" value="1"/>
</dbReference>
<evidence type="ECO:0000313" key="7">
    <source>
        <dbReference type="Proteomes" id="UP001320148"/>
    </source>
</evidence>
<evidence type="ECO:0000256" key="2">
    <source>
        <dbReference type="ARBA" id="ARBA00022908"/>
    </source>
</evidence>